<evidence type="ECO:0000259" key="12">
    <source>
        <dbReference type="Pfam" id="PF00254"/>
    </source>
</evidence>
<evidence type="ECO:0000256" key="2">
    <source>
        <dbReference type="ARBA" id="ARBA00005464"/>
    </source>
</evidence>
<keyword evidence="5 11" id="KW-0132">Cell division</keyword>
<dbReference type="STRING" id="492660.SAMN05192566_0828"/>
<dbReference type="GO" id="GO:0044183">
    <property type="term" value="F:protein folding chaperone"/>
    <property type="evidence" value="ECO:0007669"/>
    <property type="project" value="TreeGrafter"/>
</dbReference>
<keyword evidence="16" id="KW-1185">Reference proteome</keyword>
<evidence type="ECO:0000256" key="6">
    <source>
        <dbReference type="ARBA" id="ARBA00023110"/>
    </source>
</evidence>
<evidence type="ECO:0000256" key="7">
    <source>
        <dbReference type="ARBA" id="ARBA00023186"/>
    </source>
</evidence>
<dbReference type="GO" id="GO:0043022">
    <property type="term" value="F:ribosome binding"/>
    <property type="evidence" value="ECO:0007669"/>
    <property type="project" value="TreeGrafter"/>
</dbReference>
<dbReference type="EMBL" id="FNFX01000002">
    <property type="protein sequence ID" value="SDK31013.1"/>
    <property type="molecule type" value="Genomic_DNA"/>
</dbReference>
<evidence type="ECO:0000313" key="15">
    <source>
        <dbReference type="EMBL" id="SDK31013.1"/>
    </source>
</evidence>
<dbReference type="Pfam" id="PF00254">
    <property type="entry name" value="FKBP_C"/>
    <property type="match status" value="1"/>
</dbReference>
<feature type="domain" description="PPIase FKBP-type" evidence="12">
    <location>
        <begin position="158"/>
        <end position="238"/>
    </location>
</feature>
<evidence type="ECO:0000256" key="5">
    <source>
        <dbReference type="ARBA" id="ARBA00022618"/>
    </source>
</evidence>
<evidence type="ECO:0000256" key="3">
    <source>
        <dbReference type="ARBA" id="ARBA00013194"/>
    </source>
</evidence>
<comment type="subcellular location">
    <subcellularLocation>
        <location evidence="11">Cytoplasm</location>
    </subcellularLocation>
    <text evidence="11">About half TF is bound to the ribosome near the polypeptide exit tunnel while the other half is free in the cytoplasm.</text>
</comment>
<keyword evidence="11" id="KW-0963">Cytoplasm</keyword>
<evidence type="ECO:0000256" key="4">
    <source>
        <dbReference type="ARBA" id="ARBA00016902"/>
    </source>
</evidence>
<sequence>MAAVSVETVSNLERRMTIKVPLAPLEGQIRQRLQQISRTAKFAGFRPGKAPVGLVNQHYGDQVRDEVYSKAVETSFGEAVEQNKLRVAGFPNIEHIPFKDAAEDFEYIATFEIFPEVAIGDLSKTKIERPTLEVSEADVEKTLDVLVKQRVSYEPVKRMSKKADRINITLTASIDGQPVESTGDRGIDLVIGEPGRVKEFDEALVGGKAGTEKTFDITYPEDHNPAQLAGKTVTYAVKFISVSQPVYPEIDAEFAKNLGVEDGNLDTMKAEIKQSLEQEVEKRIKARVKEAVFQALVSESSFELPKAIVAAETNRLMQVAAQNLRERGVDPQTVPMEPSVFEAQAQRNAKLRLILTELVNSNDLQANADQVRAMVDTFAQSFEKPEELVNWYYADVKRLDEPVALATEENVVNWVLGKAKVSNKKIKFDELMMAGA</sequence>
<evidence type="ECO:0000259" key="13">
    <source>
        <dbReference type="Pfam" id="PF05697"/>
    </source>
</evidence>
<dbReference type="InterPro" id="IPR037041">
    <property type="entry name" value="Trigger_fac_C_sf"/>
</dbReference>
<dbReference type="InterPro" id="IPR008881">
    <property type="entry name" value="Trigger_fac_ribosome-bd_bac"/>
</dbReference>
<reference evidence="16" key="1">
    <citation type="submission" date="2016-10" db="EMBL/GenBank/DDBJ databases">
        <authorList>
            <person name="Varghese N."/>
            <person name="Submissions S."/>
        </authorList>
    </citation>
    <scope>NUCLEOTIDE SEQUENCE [LARGE SCALE GENOMIC DNA]</scope>
    <source>
        <strain evidence="16">CBMB127</strain>
    </source>
</reference>
<dbReference type="GO" id="GO:0003755">
    <property type="term" value="F:peptidyl-prolyl cis-trans isomerase activity"/>
    <property type="evidence" value="ECO:0007669"/>
    <property type="project" value="UniProtKB-UniRule"/>
</dbReference>
<accession>A0A1G9AUY6</accession>
<dbReference type="NCBIfam" id="TIGR00115">
    <property type="entry name" value="tig"/>
    <property type="match status" value="1"/>
</dbReference>
<comment type="domain">
    <text evidence="11">Consists of 3 domains; the N-terminus binds the ribosome, the middle domain has PPIase activity, while the C-terminus has intrinsic chaperone activity on its own.</text>
</comment>
<evidence type="ECO:0000256" key="1">
    <source>
        <dbReference type="ARBA" id="ARBA00000971"/>
    </source>
</evidence>
<protein>
    <recommendedName>
        <fullName evidence="4 11">Trigger factor</fullName>
        <shortName evidence="11">TF</shortName>
        <ecNumber evidence="3 11">5.2.1.8</ecNumber>
    </recommendedName>
    <alternativeName>
        <fullName evidence="10 11">PPIase</fullName>
    </alternativeName>
</protein>
<dbReference type="Gene3D" id="3.30.70.1050">
    <property type="entry name" value="Trigger factor ribosome-binding domain"/>
    <property type="match status" value="1"/>
</dbReference>
<dbReference type="InterPro" id="IPR005215">
    <property type="entry name" value="Trig_fac"/>
</dbReference>
<keyword evidence="9 11" id="KW-0131">Cell cycle</keyword>
<dbReference type="SUPFAM" id="SSF109998">
    <property type="entry name" value="Triger factor/SurA peptide-binding domain-like"/>
    <property type="match status" value="1"/>
</dbReference>
<evidence type="ECO:0000256" key="10">
    <source>
        <dbReference type="ARBA" id="ARBA00029986"/>
    </source>
</evidence>
<dbReference type="EC" id="5.2.1.8" evidence="3 11"/>
<evidence type="ECO:0000256" key="9">
    <source>
        <dbReference type="ARBA" id="ARBA00023306"/>
    </source>
</evidence>
<dbReference type="PIRSF" id="PIRSF003095">
    <property type="entry name" value="Trigger_factor"/>
    <property type="match status" value="1"/>
</dbReference>
<dbReference type="PANTHER" id="PTHR30560">
    <property type="entry name" value="TRIGGER FACTOR CHAPERONE AND PEPTIDYL-PROLYL CIS/TRANS ISOMERASE"/>
    <property type="match status" value="1"/>
</dbReference>
<dbReference type="OrthoDB" id="9767721at2"/>
<dbReference type="InterPro" id="IPR036611">
    <property type="entry name" value="Trigger_fac_ribosome-bd_sf"/>
</dbReference>
<dbReference type="GO" id="GO:0051301">
    <property type="term" value="P:cell division"/>
    <property type="evidence" value="ECO:0007669"/>
    <property type="project" value="UniProtKB-KW"/>
</dbReference>
<dbReference type="GO" id="GO:0051083">
    <property type="term" value="P:'de novo' cotranslational protein folding"/>
    <property type="evidence" value="ECO:0007669"/>
    <property type="project" value="TreeGrafter"/>
</dbReference>
<dbReference type="GO" id="GO:0043335">
    <property type="term" value="P:protein unfolding"/>
    <property type="evidence" value="ECO:0007669"/>
    <property type="project" value="TreeGrafter"/>
</dbReference>
<dbReference type="InterPro" id="IPR027304">
    <property type="entry name" value="Trigger_fact/SurA_dom_sf"/>
</dbReference>
<dbReference type="Pfam" id="PF05697">
    <property type="entry name" value="Trigger_N"/>
    <property type="match status" value="1"/>
</dbReference>
<dbReference type="HAMAP" id="MF_00303">
    <property type="entry name" value="Trigger_factor_Tig"/>
    <property type="match status" value="1"/>
</dbReference>
<dbReference type="GO" id="GO:0005737">
    <property type="term" value="C:cytoplasm"/>
    <property type="evidence" value="ECO:0007669"/>
    <property type="project" value="UniProtKB-SubCell"/>
</dbReference>
<feature type="domain" description="Trigger factor ribosome-binding bacterial" evidence="13">
    <location>
        <begin position="4"/>
        <end position="145"/>
    </location>
</feature>
<dbReference type="InterPro" id="IPR001179">
    <property type="entry name" value="PPIase_FKBP_dom"/>
</dbReference>
<name>A0A1G9AUY6_9PROT</name>
<dbReference type="Gene3D" id="1.10.3120.10">
    <property type="entry name" value="Trigger factor, C-terminal domain"/>
    <property type="match status" value="1"/>
</dbReference>
<evidence type="ECO:0000259" key="14">
    <source>
        <dbReference type="Pfam" id="PF05698"/>
    </source>
</evidence>
<evidence type="ECO:0000256" key="8">
    <source>
        <dbReference type="ARBA" id="ARBA00023235"/>
    </source>
</evidence>
<proteinExistence type="inferred from homology"/>
<keyword evidence="8 11" id="KW-0413">Isomerase</keyword>
<organism evidence="15 16">
    <name type="scientific">Methylophilus rhizosphaerae</name>
    <dbReference type="NCBI Taxonomy" id="492660"/>
    <lineage>
        <taxon>Bacteria</taxon>
        <taxon>Pseudomonadati</taxon>
        <taxon>Pseudomonadota</taxon>
        <taxon>Betaproteobacteria</taxon>
        <taxon>Nitrosomonadales</taxon>
        <taxon>Methylophilaceae</taxon>
        <taxon>Methylophilus</taxon>
    </lineage>
</organism>
<dbReference type="AlphaFoldDB" id="A0A1G9AUY6"/>
<dbReference type="Gene3D" id="3.10.50.40">
    <property type="match status" value="1"/>
</dbReference>
<comment type="function">
    <text evidence="11">Involved in protein export. Acts as a chaperone by maintaining the newly synthesized protein in an open conformation. Functions as a peptidyl-prolyl cis-trans isomerase.</text>
</comment>
<dbReference type="InterPro" id="IPR008880">
    <property type="entry name" value="Trigger_fac_C"/>
</dbReference>
<dbReference type="InterPro" id="IPR046357">
    <property type="entry name" value="PPIase_dom_sf"/>
</dbReference>
<dbReference type="Proteomes" id="UP000198629">
    <property type="component" value="Unassembled WGS sequence"/>
</dbReference>
<dbReference type="RefSeq" id="WP_091470567.1">
    <property type="nucleotide sequence ID" value="NZ_FNFX01000002.1"/>
</dbReference>
<feature type="domain" description="Trigger factor C-terminal" evidence="14">
    <location>
        <begin position="265"/>
        <end position="416"/>
    </location>
</feature>
<evidence type="ECO:0000313" key="16">
    <source>
        <dbReference type="Proteomes" id="UP000198629"/>
    </source>
</evidence>
<gene>
    <name evidence="11" type="primary">tig</name>
    <name evidence="15" type="ORF">SAMN05192566_0828</name>
</gene>
<dbReference type="SUPFAM" id="SSF102735">
    <property type="entry name" value="Trigger factor ribosome-binding domain"/>
    <property type="match status" value="1"/>
</dbReference>
<dbReference type="SUPFAM" id="SSF54534">
    <property type="entry name" value="FKBP-like"/>
    <property type="match status" value="1"/>
</dbReference>
<dbReference type="GO" id="GO:0015031">
    <property type="term" value="P:protein transport"/>
    <property type="evidence" value="ECO:0007669"/>
    <property type="project" value="UniProtKB-UniRule"/>
</dbReference>
<comment type="catalytic activity">
    <reaction evidence="1 11">
        <text>[protein]-peptidylproline (omega=180) = [protein]-peptidylproline (omega=0)</text>
        <dbReference type="Rhea" id="RHEA:16237"/>
        <dbReference type="Rhea" id="RHEA-COMP:10747"/>
        <dbReference type="Rhea" id="RHEA-COMP:10748"/>
        <dbReference type="ChEBI" id="CHEBI:83833"/>
        <dbReference type="ChEBI" id="CHEBI:83834"/>
        <dbReference type="EC" id="5.2.1.8"/>
    </reaction>
</comment>
<comment type="similarity">
    <text evidence="2 11">Belongs to the FKBP-type PPIase family. Tig subfamily.</text>
</comment>
<evidence type="ECO:0000256" key="11">
    <source>
        <dbReference type="HAMAP-Rule" id="MF_00303"/>
    </source>
</evidence>
<dbReference type="Pfam" id="PF05698">
    <property type="entry name" value="Trigger_C"/>
    <property type="match status" value="1"/>
</dbReference>
<keyword evidence="7 11" id="KW-0143">Chaperone</keyword>
<dbReference type="PANTHER" id="PTHR30560:SF3">
    <property type="entry name" value="TRIGGER FACTOR-LIKE PROTEIN TIG, CHLOROPLASTIC"/>
    <property type="match status" value="1"/>
</dbReference>
<keyword evidence="6 11" id="KW-0697">Rotamase</keyword>